<reference evidence="1 2" key="1">
    <citation type="submission" date="2017-03" db="EMBL/GenBank/DDBJ databases">
        <title>Genome of the blue death feigning beetle - Asbolus verrucosus.</title>
        <authorList>
            <person name="Rider S.D."/>
        </authorList>
    </citation>
    <scope>NUCLEOTIDE SEQUENCE [LARGE SCALE GENOMIC DNA]</scope>
    <source>
        <strain evidence="1">Butters</strain>
        <tissue evidence="1">Head and leg muscle</tissue>
    </source>
</reference>
<accession>A0A482W6Y1</accession>
<protein>
    <submittedName>
        <fullName evidence="1">Uncharacterized protein</fullName>
    </submittedName>
</protein>
<organism evidence="1 2">
    <name type="scientific">Asbolus verrucosus</name>
    <name type="common">Desert ironclad beetle</name>
    <dbReference type="NCBI Taxonomy" id="1661398"/>
    <lineage>
        <taxon>Eukaryota</taxon>
        <taxon>Metazoa</taxon>
        <taxon>Ecdysozoa</taxon>
        <taxon>Arthropoda</taxon>
        <taxon>Hexapoda</taxon>
        <taxon>Insecta</taxon>
        <taxon>Pterygota</taxon>
        <taxon>Neoptera</taxon>
        <taxon>Endopterygota</taxon>
        <taxon>Coleoptera</taxon>
        <taxon>Polyphaga</taxon>
        <taxon>Cucujiformia</taxon>
        <taxon>Tenebrionidae</taxon>
        <taxon>Pimeliinae</taxon>
        <taxon>Asbolus</taxon>
    </lineage>
</organism>
<comment type="caution">
    <text evidence="1">The sequence shown here is derived from an EMBL/GenBank/DDBJ whole genome shotgun (WGS) entry which is preliminary data.</text>
</comment>
<keyword evidence="2" id="KW-1185">Reference proteome</keyword>
<dbReference type="EMBL" id="QDEB01022199">
    <property type="protein sequence ID" value="RZC40882.1"/>
    <property type="molecule type" value="Genomic_DNA"/>
</dbReference>
<dbReference type="Proteomes" id="UP000292052">
    <property type="component" value="Unassembled WGS sequence"/>
</dbReference>
<proteinExistence type="predicted"/>
<name>A0A482W6Y1_ASBVE</name>
<gene>
    <name evidence="1" type="ORF">BDFB_014460</name>
</gene>
<evidence type="ECO:0000313" key="1">
    <source>
        <dbReference type="EMBL" id="RZC40882.1"/>
    </source>
</evidence>
<evidence type="ECO:0000313" key="2">
    <source>
        <dbReference type="Proteomes" id="UP000292052"/>
    </source>
</evidence>
<sequence length="15" mass="1906">MHTLQTQRKHKNKKK</sequence>